<evidence type="ECO:0000313" key="2">
    <source>
        <dbReference type="EMBL" id="CAH3025109.1"/>
    </source>
</evidence>
<organism evidence="2 3">
    <name type="scientific">Porites evermanni</name>
    <dbReference type="NCBI Taxonomy" id="104178"/>
    <lineage>
        <taxon>Eukaryota</taxon>
        <taxon>Metazoa</taxon>
        <taxon>Cnidaria</taxon>
        <taxon>Anthozoa</taxon>
        <taxon>Hexacorallia</taxon>
        <taxon>Scleractinia</taxon>
        <taxon>Fungiina</taxon>
        <taxon>Poritidae</taxon>
        <taxon>Porites</taxon>
    </lineage>
</organism>
<keyword evidence="1" id="KW-0472">Membrane</keyword>
<keyword evidence="1" id="KW-0812">Transmembrane</keyword>
<keyword evidence="1" id="KW-1133">Transmembrane helix</keyword>
<dbReference type="Proteomes" id="UP001159427">
    <property type="component" value="Unassembled WGS sequence"/>
</dbReference>
<evidence type="ECO:0000256" key="1">
    <source>
        <dbReference type="SAM" id="Phobius"/>
    </source>
</evidence>
<reference evidence="2 3" key="1">
    <citation type="submission" date="2022-05" db="EMBL/GenBank/DDBJ databases">
        <authorList>
            <consortium name="Genoscope - CEA"/>
            <person name="William W."/>
        </authorList>
    </citation>
    <scope>NUCLEOTIDE SEQUENCE [LARGE SCALE GENOMIC DNA]</scope>
</reference>
<protein>
    <submittedName>
        <fullName evidence="2">Uncharacterized protein</fullName>
    </submittedName>
</protein>
<feature type="transmembrane region" description="Helical" evidence="1">
    <location>
        <begin position="21"/>
        <end position="39"/>
    </location>
</feature>
<keyword evidence="3" id="KW-1185">Reference proteome</keyword>
<evidence type="ECO:0000313" key="3">
    <source>
        <dbReference type="Proteomes" id="UP001159427"/>
    </source>
</evidence>
<proteinExistence type="predicted"/>
<name>A0ABN8MB97_9CNID</name>
<accession>A0ABN8MB97</accession>
<comment type="caution">
    <text evidence="2">The sequence shown here is derived from an EMBL/GenBank/DDBJ whole genome shotgun (WGS) entry which is preliminary data.</text>
</comment>
<dbReference type="EMBL" id="CALNXI010000336">
    <property type="protein sequence ID" value="CAH3025109.1"/>
    <property type="molecule type" value="Genomic_DNA"/>
</dbReference>
<gene>
    <name evidence="2" type="ORF">PEVE_00025050</name>
</gene>
<sequence>MRAKVGGESCGSFMVGHRKQKSLLVAAVLIAVFLIALYYNSRPKPFKPFTALIVSTTHAQSNTAGQESLDKDNLKYQVYNNSVQFDHLWFNNNCLETSTLNTGIENINSVVDTWKNSLGTNCRDLYMKFSDIYIVRSRSAPVVIPETFAPKVLKWLGGKKKLLEEASLQVLSKNSFIPLLPEGSGGLITSVDNLYTQESTVFNPLRAKRPGAGGGATADTKKYVAEVVQATINDCDFCQYKTNTAQDPFGRVESQYTVSGKSLI</sequence>
<feature type="non-terminal residue" evidence="2">
    <location>
        <position position="264"/>
    </location>
</feature>